<organism evidence="1 2">
    <name type="scientific">Hibiscus sabdariffa</name>
    <name type="common">roselle</name>
    <dbReference type="NCBI Taxonomy" id="183260"/>
    <lineage>
        <taxon>Eukaryota</taxon>
        <taxon>Viridiplantae</taxon>
        <taxon>Streptophyta</taxon>
        <taxon>Embryophyta</taxon>
        <taxon>Tracheophyta</taxon>
        <taxon>Spermatophyta</taxon>
        <taxon>Magnoliopsida</taxon>
        <taxon>eudicotyledons</taxon>
        <taxon>Gunneridae</taxon>
        <taxon>Pentapetalae</taxon>
        <taxon>rosids</taxon>
        <taxon>malvids</taxon>
        <taxon>Malvales</taxon>
        <taxon>Malvaceae</taxon>
        <taxon>Malvoideae</taxon>
        <taxon>Hibiscus</taxon>
    </lineage>
</organism>
<evidence type="ECO:0000313" key="2">
    <source>
        <dbReference type="Proteomes" id="UP001472677"/>
    </source>
</evidence>
<proteinExistence type="predicted"/>
<reference evidence="1 2" key="1">
    <citation type="journal article" date="2024" name="G3 (Bethesda)">
        <title>Genome assembly of Hibiscus sabdariffa L. provides insights into metabolisms of medicinal natural products.</title>
        <authorList>
            <person name="Kim T."/>
        </authorList>
    </citation>
    <scope>NUCLEOTIDE SEQUENCE [LARGE SCALE GENOMIC DNA]</scope>
    <source>
        <strain evidence="1">TK-2024</strain>
        <tissue evidence="1">Old leaves</tissue>
    </source>
</reference>
<comment type="caution">
    <text evidence="1">The sequence shown here is derived from an EMBL/GenBank/DDBJ whole genome shotgun (WGS) entry which is preliminary data.</text>
</comment>
<protein>
    <submittedName>
        <fullName evidence="1">Uncharacterized protein</fullName>
    </submittedName>
</protein>
<gene>
    <name evidence="1" type="ORF">V6N12_055302</name>
</gene>
<evidence type="ECO:0000313" key="1">
    <source>
        <dbReference type="EMBL" id="KAK8510455.1"/>
    </source>
</evidence>
<name>A0ABR2BTM3_9ROSI</name>
<accession>A0ABR2BTM3</accession>
<dbReference type="Proteomes" id="UP001472677">
    <property type="component" value="Unassembled WGS sequence"/>
</dbReference>
<keyword evidence="2" id="KW-1185">Reference proteome</keyword>
<sequence length="114" mass="12842">MLKIVHFHCSITGASPIINKIEFKALGMSFGSRRLSLIKKTARLKHRMEISRVSFEKNITIEFGVDPFGSDITSISDLMISNDFLLMNVRMECEANNVEELLEADASIGNHLRT</sequence>
<dbReference type="EMBL" id="JBBPBM010000085">
    <property type="protein sequence ID" value="KAK8510455.1"/>
    <property type="molecule type" value="Genomic_DNA"/>
</dbReference>